<keyword evidence="5 6" id="KW-0819">tRNA processing</keyword>
<keyword evidence="2 6" id="KW-0489">Methyltransferase</keyword>
<keyword evidence="1 6" id="KW-0963">Cytoplasm</keyword>
<comment type="catalytic activity">
    <reaction evidence="6">
        <text>adenosine(37) in tRNA1(Val) + S-adenosyl-L-methionine = N(6)-methyladenosine(37) in tRNA1(Val) + S-adenosyl-L-homocysteine + H(+)</text>
        <dbReference type="Rhea" id="RHEA:43160"/>
        <dbReference type="Rhea" id="RHEA-COMP:10369"/>
        <dbReference type="Rhea" id="RHEA-COMP:10370"/>
        <dbReference type="ChEBI" id="CHEBI:15378"/>
        <dbReference type="ChEBI" id="CHEBI:57856"/>
        <dbReference type="ChEBI" id="CHEBI:59789"/>
        <dbReference type="ChEBI" id="CHEBI:74411"/>
        <dbReference type="ChEBI" id="CHEBI:74449"/>
        <dbReference type="EC" id="2.1.1.223"/>
    </reaction>
</comment>
<protein>
    <recommendedName>
        <fullName evidence="6">tRNA1(Val) (adenine(37)-N6)-methyltransferase</fullName>
        <ecNumber evidence="6">2.1.1.223</ecNumber>
    </recommendedName>
    <alternativeName>
        <fullName evidence="6">tRNA m6A37 methyltransferase</fullName>
    </alternativeName>
</protein>
<evidence type="ECO:0000256" key="2">
    <source>
        <dbReference type="ARBA" id="ARBA00022603"/>
    </source>
</evidence>
<dbReference type="EC" id="2.1.1.223" evidence="6"/>
<evidence type="ECO:0000256" key="1">
    <source>
        <dbReference type="ARBA" id="ARBA00022490"/>
    </source>
</evidence>
<dbReference type="PRINTS" id="PR00507">
    <property type="entry name" value="N12N6MTFRASE"/>
</dbReference>
<comment type="subcellular location">
    <subcellularLocation>
        <location evidence="6">Cytoplasm</location>
    </subcellularLocation>
</comment>
<gene>
    <name evidence="8" type="ORF">ACFFI0_13575</name>
</gene>
<dbReference type="InterPro" id="IPR022882">
    <property type="entry name" value="tRNA_adenine-N6_MeTrfase"/>
</dbReference>
<dbReference type="RefSeq" id="WP_013666894.1">
    <property type="nucleotide sequence ID" value="NZ_JBHLWO010000002.1"/>
</dbReference>
<evidence type="ECO:0000256" key="3">
    <source>
        <dbReference type="ARBA" id="ARBA00022679"/>
    </source>
</evidence>
<keyword evidence="9" id="KW-1185">Reference proteome</keyword>
<sequence length="241" mass="27584">MDTKSPVLFRFKQFHVEQTNATMKINTDGVLLGALADHPSPNRILDIGSGTGVIAMMMAQRFPHAIIDAVEKDELAAQLSDKNFKNSIFFNRIRAHCTLFQEFAPPALYDLIVSNPPFFLNALQNPDKRKSIARHTDASFYRELIQKAWSWLNDGGQLQLVLPPVISTSVREYADKLTDFHPAKAIHIKSFESEDAFRQIICLRKGERMQPNEDTIFTIYKERGIYSNAYKELLKPFFVNF</sequence>
<keyword evidence="3 6" id="KW-0808">Transferase</keyword>
<evidence type="ECO:0000313" key="8">
    <source>
        <dbReference type="EMBL" id="MFC0319343.1"/>
    </source>
</evidence>
<dbReference type="PANTHER" id="PTHR47739:SF1">
    <property type="entry name" value="TRNA1(VAL) (ADENINE(37)-N6)-METHYLTRANSFERASE"/>
    <property type="match status" value="1"/>
</dbReference>
<comment type="similarity">
    <text evidence="6">Belongs to the methyltransferase superfamily. tRNA (adenine-N(6)-)-methyltransferase family.</text>
</comment>
<dbReference type="EMBL" id="JBHLWO010000002">
    <property type="protein sequence ID" value="MFC0319343.1"/>
    <property type="molecule type" value="Genomic_DNA"/>
</dbReference>
<dbReference type="InterPro" id="IPR029063">
    <property type="entry name" value="SAM-dependent_MTases_sf"/>
</dbReference>
<evidence type="ECO:0000256" key="5">
    <source>
        <dbReference type="ARBA" id="ARBA00022694"/>
    </source>
</evidence>
<dbReference type="InterPro" id="IPR007848">
    <property type="entry name" value="Small_mtfrase_dom"/>
</dbReference>
<feature type="domain" description="Methyltransferase small" evidence="7">
    <location>
        <begin position="30"/>
        <end position="162"/>
    </location>
</feature>
<organism evidence="8 9">
    <name type="scientific">Olivibacter oleidegradans</name>
    <dbReference type="NCBI Taxonomy" id="760123"/>
    <lineage>
        <taxon>Bacteria</taxon>
        <taxon>Pseudomonadati</taxon>
        <taxon>Bacteroidota</taxon>
        <taxon>Sphingobacteriia</taxon>
        <taxon>Sphingobacteriales</taxon>
        <taxon>Sphingobacteriaceae</taxon>
        <taxon>Olivibacter</taxon>
    </lineage>
</organism>
<accession>A0ABV6HKC2</accession>
<dbReference type="InterPro" id="IPR050210">
    <property type="entry name" value="tRNA_Adenine-N(6)_MTase"/>
</dbReference>
<dbReference type="Gene3D" id="3.40.50.150">
    <property type="entry name" value="Vaccinia Virus protein VP39"/>
    <property type="match status" value="1"/>
</dbReference>
<dbReference type="HAMAP" id="MF_01872">
    <property type="entry name" value="tRNA_methyltr_YfiC"/>
    <property type="match status" value="1"/>
</dbReference>
<reference evidence="8 9" key="1">
    <citation type="submission" date="2024-09" db="EMBL/GenBank/DDBJ databases">
        <authorList>
            <person name="Sun Q."/>
            <person name="Mori K."/>
        </authorList>
    </citation>
    <scope>NUCLEOTIDE SEQUENCE [LARGE SCALE GENOMIC DNA]</scope>
    <source>
        <strain evidence="8 9">CCM 7765</strain>
    </source>
</reference>
<dbReference type="GO" id="GO:0008168">
    <property type="term" value="F:methyltransferase activity"/>
    <property type="evidence" value="ECO:0007669"/>
    <property type="project" value="UniProtKB-KW"/>
</dbReference>
<evidence type="ECO:0000256" key="6">
    <source>
        <dbReference type="HAMAP-Rule" id="MF_01872"/>
    </source>
</evidence>
<dbReference type="Proteomes" id="UP001589774">
    <property type="component" value="Unassembled WGS sequence"/>
</dbReference>
<dbReference type="SUPFAM" id="SSF53335">
    <property type="entry name" value="S-adenosyl-L-methionine-dependent methyltransferases"/>
    <property type="match status" value="1"/>
</dbReference>
<dbReference type="CDD" id="cd02440">
    <property type="entry name" value="AdoMet_MTases"/>
    <property type="match status" value="1"/>
</dbReference>
<evidence type="ECO:0000313" key="9">
    <source>
        <dbReference type="Proteomes" id="UP001589774"/>
    </source>
</evidence>
<dbReference type="PROSITE" id="PS00092">
    <property type="entry name" value="N6_MTASE"/>
    <property type="match status" value="1"/>
</dbReference>
<evidence type="ECO:0000259" key="7">
    <source>
        <dbReference type="Pfam" id="PF05175"/>
    </source>
</evidence>
<keyword evidence="4 6" id="KW-0949">S-adenosyl-L-methionine</keyword>
<dbReference type="Pfam" id="PF05175">
    <property type="entry name" value="MTS"/>
    <property type="match status" value="1"/>
</dbReference>
<comment type="function">
    <text evidence="6">Specifically methylates the adenine in position 37 of tRNA(1)(Val) (anticodon cmo5UAC).</text>
</comment>
<proteinExistence type="inferred from homology"/>
<dbReference type="InterPro" id="IPR002052">
    <property type="entry name" value="DNA_methylase_N6_adenine_CS"/>
</dbReference>
<name>A0ABV6HKC2_9SPHI</name>
<comment type="caution">
    <text evidence="8">The sequence shown here is derived from an EMBL/GenBank/DDBJ whole genome shotgun (WGS) entry which is preliminary data.</text>
</comment>
<dbReference type="GO" id="GO:0032259">
    <property type="term" value="P:methylation"/>
    <property type="evidence" value="ECO:0007669"/>
    <property type="project" value="UniProtKB-KW"/>
</dbReference>
<evidence type="ECO:0000256" key="4">
    <source>
        <dbReference type="ARBA" id="ARBA00022691"/>
    </source>
</evidence>
<dbReference type="PANTHER" id="PTHR47739">
    <property type="entry name" value="TRNA1(VAL) (ADENINE(37)-N6)-METHYLTRANSFERASE"/>
    <property type="match status" value="1"/>
</dbReference>